<dbReference type="GO" id="GO:0006730">
    <property type="term" value="P:one-carbon metabolic process"/>
    <property type="evidence" value="ECO:0007669"/>
    <property type="project" value="InterPro"/>
</dbReference>
<dbReference type="Pfam" id="PF02007">
    <property type="entry name" value="MtrH"/>
    <property type="match status" value="1"/>
</dbReference>
<keyword evidence="2" id="KW-0489">Methyltransferase</keyword>
<reference evidence="4 5" key="1">
    <citation type="journal article" date="2016" name="Sci. Rep.">
        <title>Metabolic traits of an uncultured archaeal lineage -MSBL1- from brine pools of the Red Sea.</title>
        <authorList>
            <person name="Mwirichia R."/>
            <person name="Alam I."/>
            <person name="Rashid M."/>
            <person name="Vinu M."/>
            <person name="Ba-Alawi W."/>
            <person name="Anthony Kamau A."/>
            <person name="Kamanda Ngugi D."/>
            <person name="Goker M."/>
            <person name="Klenk H.P."/>
            <person name="Bajic V."/>
            <person name="Stingl U."/>
        </authorList>
    </citation>
    <scope>NUCLEOTIDE SEQUENCE [LARGE SCALE GENOMIC DNA]</scope>
    <source>
        <strain evidence="4">SCGC-AAA259D14</strain>
    </source>
</reference>
<dbReference type="EMBL" id="LHXL01000040">
    <property type="protein sequence ID" value="KXA89379.1"/>
    <property type="molecule type" value="Genomic_DNA"/>
</dbReference>
<dbReference type="Proteomes" id="UP000070589">
    <property type="component" value="Unassembled WGS sequence"/>
</dbReference>
<sequence>MFLFSKDQEVYDIAGVKIGGQPGEYPTVLVGSVFYDGHNVVEDDDRGIFDEEKAGKQIKKMEELSESTGNPAMLDVVGGSSESLINYIDFIADVTELPFLIDGTTADIRIEATEHVKNMELSDRVIYNAITVDCSEEEIEVIKKADIKSAVLLCYNAKKPTIEGRMESFEKVSNYASDAGIEKPLVDPSIIDLPDPGPASRTIFKIKEGYGLPCGCGAHNSVDQWRERVEMSPEMYKLRTAVTNSFPITMGADFSLFGPIEDAEEAYAACSLVDAFVGYSMRMEEGLGPESKDHPLYKIFRPS</sequence>
<dbReference type="Gene3D" id="3.20.20.20">
    <property type="entry name" value="Dihydropteroate synthase-like"/>
    <property type="match status" value="1"/>
</dbReference>
<dbReference type="GO" id="GO:0032259">
    <property type="term" value="P:methylation"/>
    <property type="evidence" value="ECO:0007669"/>
    <property type="project" value="UniProtKB-KW"/>
</dbReference>
<name>A0A133U5B7_9EURY</name>
<dbReference type="AlphaFoldDB" id="A0A133U5B7"/>
<keyword evidence="5" id="KW-1185">Reference proteome</keyword>
<keyword evidence="3" id="KW-0808">Transferase</keyword>
<evidence type="ECO:0000256" key="3">
    <source>
        <dbReference type="ARBA" id="ARBA00022679"/>
    </source>
</evidence>
<evidence type="ECO:0000256" key="1">
    <source>
        <dbReference type="ARBA" id="ARBA00006230"/>
    </source>
</evidence>
<protein>
    <recommendedName>
        <fullName evidence="6">Tetrahydromethanopterin S-methyltransferase subunit H</fullName>
    </recommendedName>
</protein>
<comment type="similarity">
    <text evidence="1">Belongs to the MtrH family.</text>
</comment>
<evidence type="ECO:0000256" key="2">
    <source>
        <dbReference type="ARBA" id="ARBA00022603"/>
    </source>
</evidence>
<accession>A0A133U5B7</accession>
<dbReference type="SUPFAM" id="SSF51717">
    <property type="entry name" value="Dihydropteroate synthetase-like"/>
    <property type="match status" value="1"/>
</dbReference>
<dbReference type="NCBIfam" id="NF002142">
    <property type="entry name" value="PRK00979.1-1"/>
    <property type="match status" value="1"/>
</dbReference>
<dbReference type="GO" id="GO:0008168">
    <property type="term" value="F:methyltransferase activity"/>
    <property type="evidence" value="ECO:0007669"/>
    <property type="project" value="UniProtKB-KW"/>
</dbReference>
<organism evidence="4 5">
    <name type="scientific">candidate division MSBL1 archaeon SCGC-AAA259D14</name>
    <dbReference type="NCBI Taxonomy" id="1698261"/>
    <lineage>
        <taxon>Archaea</taxon>
        <taxon>Methanobacteriati</taxon>
        <taxon>Methanobacteriota</taxon>
        <taxon>candidate division MSBL1</taxon>
    </lineage>
</organism>
<dbReference type="InterPro" id="IPR028342">
    <property type="entry name" value="MtrH"/>
</dbReference>
<evidence type="ECO:0000313" key="4">
    <source>
        <dbReference type="EMBL" id="KXA89379.1"/>
    </source>
</evidence>
<evidence type="ECO:0008006" key="6">
    <source>
        <dbReference type="Google" id="ProtNLM"/>
    </source>
</evidence>
<evidence type="ECO:0000313" key="5">
    <source>
        <dbReference type="Proteomes" id="UP000070589"/>
    </source>
</evidence>
<proteinExistence type="inferred from homology"/>
<comment type="caution">
    <text evidence="4">The sequence shown here is derived from an EMBL/GenBank/DDBJ whole genome shotgun (WGS) entry which is preliminary data.</text>
</comment>
<dbReference type="InterPro" id="IPR023467">
    <property type="entry name" value="MeTrfase_MtrH/MtxH"/>
</dbReference>
<dbReference type="NCBIfam" id="TIGR01114">
    <property type="entry name" value="mtrH"/>
    <property type="match status" value="1"/>
</dbReference>
<gene>
    <name evidence="4" type="ORF">AKJ62_03270</name>
</gene>
<dbReference type="InterPro" id="IPR011005">
    <property type="entry name" value="Dihydropteroate_synth-like_sf"/>
</dbReference>
<dbReference type="PIRSF" id="PIRSF004960">
    <property type="entry name" value="MtrH_MtxH"/>
    <property type="match status" value="1"/>
</dbReference>